<dbReference type="STRING" id="1144275.COCOR_02581"/>
<keyword evidence="2" id="KW-1185">Reference proteome</keyword>
<dbReference type="EMBL" id="CP003389">
    <property type="protein sequence ID" value="AFE04730.1"/>
    <property type="molecule type" value="Genomic_DNA"/>
</dbReference>
<sequence length="162" mass="18094">MSAKRLSSEDKTKIHGMRGERFQLLLEGLEAERDSLLATMSENNRPFLEKGMEARRKTLLLGLEAARNSRLRLFQADEPIDVGALVQVRFMDERENAVEWRWITPPSETDKPFAYAGTEIVFNRGGLGSGSMLIGRKAGARMEVPGDSCSEPDVEIEILAVL</sequence>
<dbReference type="HOGENOM" id="CLU_1632584_0_0_7"/>
<gene>
    <name evidence="1" type="ordered locus">COCOR_02581</name>
</gene>
<dbReference type="Proteomes" id="UP000007587">
    <property type="component" value="Chromosome"/>
</dbReference>
<evidence type="ECO:0000313" key="1">
    <source>
        <dbReference type="EMBL" id="AFE04730.1"/>
    </source>
</evidence>
<protein>
    <submittedName>
        <fullName evidence="1">Uncharacterized protein</fullName>
    </submittedName>
</protein>
<reference evidence="1 2" key="1">
    <citation type="journal article" date="2012" name="J. Bacteriol.">
        <title>Complete Genome Sequence of the Fruiting Myxobacterium Corallococcus coralloides DSM 2259.</title>
        <authorList>
            <person name="Huntley S."/>
            <person name="Zhang Y."/>
            <person name="Treuner-Lange A."/>
            <person name="Kneip S."/>
            <person name="Sensen C.W."/>
            <person name="Sogaard-Andersen L."/>
        </authorList>
    </citation>
    <scope>NUCLEOTIDE SEQUENCE [LARGE SCALE GENOMIC DNA]</scope>
    <source>
        <strain evidence="2">ATCC 25202 / DSM 2259 / NBRC 100086 / M2</strain>
    </source>
</reference>
<name>H8MSB5_CORCM</name>
<accession>H8MSB5</accession>
<dbReference type="InParanoid" id="H8MSB5"/>
<reference evidence="2" key="2">
    <citation type="submission" date="2012-03" db="EMBL/GenBank/DDBJ databases">
        <title>Genome sequence of the fruiting myxobacterium Corallococcus coralloides DSM 2259.</title>
        <authorList>
            <person name="Huntley S."/>
            <person name="Zhang Y."/>
            <person name="Treuner-Lange A."/>
            <person name="Sensen C.W."/>
            <person name="Sogaard-Andersen L."/>
        </authorList>
    </citation>
    <scope>NUCLEOTIDE SEQUENCE [LARGE SCALE GENOMIC DNA]</scope>
    <source>
        <strain evidence="2">ATCC 25202 / DSM 2259 / NBRC 100086 / M2</strain>
    </source>
</reference>
<proteinExistence type="predicted"/>
<organism evidence="1 2">
    <name type="scientific">Corallococcus coralloides (strain ATCC 25202 / DSM 2259 / NBRC 100086 / M2)</name>
    <name type="common">Myxococcus coralloides</name>
    <dbReference type="NCBI Taxonomy" id="1144275"/>
    <lineage>
        <taxon>Bacteria</taxon>
        <taxon>Pseudomonadati</taxon>
        <taxon>Myxococcota</taxon>
        <taxon>Myxococcia</taxon>
        <taxon>Myxococcales</taxon>
        <taxon>Cystobacterineae</taxon>
        <taxon>Myxococcaceae</taxon>
        <taxon>Corallococcus</taxon>
    </lineage>
</organism>
<evidence type="ECO:0000313" key="2">
    <source>
        <dbReference type="Proteomes" id="UP000007587"/>
    </source>
</evidence>
<dbReference type="AlphaFoldDB" id="H8MSB5"/>
<dbReference type="KEGG" id="ccx:COCOR_02581"/>